<sequence>MAKWKLSHVATQDSTREASRVGGTGSALDVKCSGGDLRLTEHVFFPSCDEKELGVYSASPCAAGQHARVLTARDLLCGGSLKGILSAQEVTGTPARVGPVRYLDAGAV</sequence>
<protein>
    <submittedName>
        <fullName evidence="2">Uncharacterized protein</fullName>
    </submittedName>
</protein>
<reference evidence="2 3" key="1">
    <citation type="journal article" date="2019" name="Commun. Biol.">
        <title>The bagworm genome reveals a unique fibroin gene that provides high tensile strength.</title>
        <authorList>
            <person name="Kono N."/>
            <person name="Nakamura H."/>
            <person name="Ohtoshi R."/>
            <person name="Tomita M."/>
            <person name="Numata K."/>
            <person name="Arakawa K."/>
        </authorList>
    </citation>
    <scope>NUCLEOTIDE SEQUENCE [LARGE SCALE GENOMIC DNA]</scope>
</reference>
<evidence type="ECO:0000313" key="3">
    <source>
        <dbReference type="Proteomes" id="UP000299102"/>
    </source>
</evidence>
<evidence type="ECO:0000256" key="1">
    <source>
        <dbReference type="SAM" id="MobiDB-lite"/>
    </source>
</evidence>
<dbReference type="Proteomes" id="UP000299102">
    <property type="component" value="Unassembled WGS sequence"/>
</dbReference>
<proteinExistence type="predicted"/>
<organism evidence="2 3">
    <name type="scientific">Eumeta variegata</name>
    <name type="common">Bagworm moth</name>
    <name type="synonym">Eumeta japonica</name>
    <dbReference type="NCBI Taxonomy" id="151549"/>
    <lineage>
        <taxon>Eukaryota</taxon>
        <taxon>Metazoa</taxon>
        <taxon>Ecdysozoa</taxon>
        <taxon>Arthropoda</taxon>
        <taxon>Hexapoda</taxon>
        <taxon>Insecta</taxon>
        <taxon>Pterygota</taxon>
        <taxon>Neoptera</taxon>
        <taxon>Endopterygota</taxon>
        <taxon>Lepidoptera</taxon>
        <taxon>Glossata</taxon>
        <taxon>Ditrysia</taxon>
        <taxon>Tineoidea</taxon>
        <taxon>Psychidae</taxon>
        <taxon>Oiketicinae</taxon>
        <taxon>Eumeta</taxon>
    </lineage>
</organism>
<dbReference type="EMBL" id="BGZK01000384">
    <property type="protein sequence ID" value="GBP40599.1"/>
    <property type="molecule type" value="Genomic_DNA"/>
</dbReference>
<evidence type="ECO:0000313" key="2">
    <source>
        <dbReference type="EMBL" id="GBP40599.1"/>
    </source>
</evidence>
<name>A0A4C1VQY2_EUMVA</name>
<keyword evidence="3" id="KW-1185">Reference proteome</keyword>
<gene>
    <name evidence="2" type="ORF">EVAR_41679_1</name>
</gene>
<accession>A0A4C1VQY2</accession>
<comment type="caution">
    <text evidence="2">The sequence shown here is derived from an EMBL/GenBank/DDBJ whole genome shotgun (WGS) entry which is preliminary data.</text>
</comment>
<dbReference type="AlphaFoldDB" id="A0A4C1VQY2"/>
<feature type="region of interest" description="Disordered" evidence="1">
    <location>
        <begin position="1"/>
        <end position="24"/>
    </location>
</feature>